<comment type="similarity">
    <text evidence="1">Belongs to the peptidase C56 family.</text>
</comment>
<evidence type="ECO:0000313" key="3">
    <source>
        <dbReference type="EMBL" id="EMI28884.1"/>
    </source>
</evidence>
<reference evidence="3 4" key="1">
    <citation type="journal article" date="2013" name="Mar. Genomics">
        <title>Expression of sulfatases in Rhodopirellula baltica and the diversity of sulfatases in the genus Rhodopirellula.</title>
        <authorList>
            <person name="Wegner C.E."/>
            <person name="Richter-Heitmann T."/>
            <person name="Klindworth A."/>
            <person name="Klockow C."/>
            <person name="Richter M."/>
            <person name="Achstetter T."/>
            <person name="Glockner F.O."/>
            <person name="Harder J."/>
        </authorList>
    </citation>
    <scope>NUCLEOTIDE SEQUENCE [LARGE SCALE GENOMIC DNA]</scope>
    <source>
        <strain evidence="3 4">SH398</strain>
    </source>
</reference>
<gene>
    <name evidence="3" type="ORF">RESH_00548</name>
</gene>
<dbReference type="GO" id="GO:0008233">
    <property type="term" value="F:peptidase activity"/>
    <property type="evidence" value="ECO:0007669"/>
    <property type="project" value="UniProtKB-KW"/>
</dbReference>
<dbReference type="NCBIfam" id="TIGR01382">
    <property type="entry name" value="PfpI"/>
    <property type="match status" value="1"/>
</dbReference>
<dbReference type="AlphaFoldDB" id="M5SRJ4"/>
<evidence type="ECO:0000313" key="4">
    <source>
        <dbReference type="Proteomes" id="UP000011996"/>
    </source>
</evidence>
<dbReference type="PATRIC" id="fig|1263868.3.peg.601"/>
<sequence length="239" mass="26399">MEAYATNSSRVATPMENPKTYRVLIKASARHAICFRCPVKFKIAPRNEDNNMSDQTLNKKRIAFLATDGFEQVELTKPWDAIKSAGAEVVLVSPKDGKIQGMNHDEKADQFTVDQNVSNVSAEDFDGLVLPGGVANPDTLRTCETSVSFIRDFFKQHKPVAAICHGPWTLIEADVVRGRRVTSWPSLKTDLKNAGAEWVDEECVCDEGLVTSRNPDDLPAFCDKAIEEFAEGKHAAQTV</sequence>
<dbReference type="InterPro" id="IPR006286">
    <property type="entry name" value="C56_PfpI-like"/>
</dbReference>
<evidence type="ECO:0000259" key="2">
    <source>
        <dbReference type="Pfam" id="PF01965"/>
    </source>
</evidence>
<dbReference type="PANTHER" id="PTHR42733">
    <property type="entry name" value="DJ-1 PROTEIN"/>
    <property type="match status" value="1"/>
</dbReference>
<feature type="domain" description="DJ-1/PfpI" evidence="2">
    <location>
        <begin position="60"/>
        <end position="227"/>
    </location>
</feature>
<comment type="caution">
    <text evidence="3">The sequence shown here is derived from an EMBL/GenBank/DDBJ whole genome shotgun (WGS) entry which is preliminary data.</text>
</comment>
<organism evidence="3 4">
    <name type="scientific">Rhodopirellula europaea SH398</name>
    <dbReference type="NCBI Taxonomy" id="1263868"/>
    <lineage>
        <taxon>Bacteria</taxon>
        <taxon>Pseudomonadati</taxon>
        <taxon>Planctomycetota</taxon>
        <taxon>Planctomycetia</taxon>
        <taxon>Pirellulales</taxon>
        <taxon>Pirellulaceae</taxon>
        <taxon>Rhodopirellula</taxon>
    </lineage>
</organism>
<keyword evidence="3" id="KW-0378">Hydrolase</keyword>
<accession>M5SRJ4</accession>
<proteinExistence type="inferred from homology"/>
<dbReference type="GO" id="GO:0006508">
    <property type="term" value="P:proteolysis"/>
    <property type="evidence" value="ECO:0007669"/>
    <property type="project" value="UniProtKB-KW"/>
</dbReference>
<name>M5SRJ4_9BACT</name>
<protein>
    <submittedName>
        <fullName evidence="3">Intracellular protease, PfpI family protein</fullName>
    </submittedName>
</protein>
<dbReference type="EMBL" id="ANOF01000015">
    <property type="protein sequence ID" value="EMI28884.1"/>
    <property type="molecule type" value="Genomic_DNA"/>
</dbReference>
<evidence type="ECO:0000256" key="1">
    <source>
        <dbReference type="ARBA" id="ARBA00008542"/>
    </source>
</evidence>
<dbReference type="InterPro" id="IPR002818">
    <property type="entry name" value="DJ-1/PfpI"/>
</dbReference>
<dbReference type="InterPro" id="IPR029062">
    <property type="entry name" value="Class_I_gatase-like"/>
</dbReference>
<dbReference type="PROSITE" id="PS51276">
    <property type="entry name" value="PEPTIDASE_C56_PFPI"/>
    <property type="match status" value="1"/>
</dbReference>
<dbReference type="SUPFAM" id="SSF52317">
    <property type="entry name" value="Class I glutamine amidotransferase-like"/>
    <property type="match status" value="1"/>
</dbReference>
<dbReference type="CDD" id="cd03134">
    <property type="entry name" value="GATase1_PfpI_like"/>
    <property type="match status" value="1"/>
</dbReference>
<dbReference type="Gene3D" id="3.40.50.880">
    <property type="match status" value="1"/>
</dbReference>
<dbReference type="Pfam" id="PF01965">
    <property type="entry name" value="DJ-1_PfpI"/>
    <property type="match status" value="1"/>
</dbReference>
<dbReference type="Proteomes" id="UP000011996">
    <property type="component" value="Unassembled WGS sequence"/>
</dbReference>
<dbReference type="PANTHER" id="PTHR42733:SF12">
    <property type="entry name" value="PROTEINASE"/>
    <property type="match status" value="1"/>
</dbReference>
<dbReference type="STRING" id="1263868.RESH_00548"/>
<keyword evidence="3" id="KW-0645">Protease</keyword>